<dbReference type="GO" id="GO:0000329">
    <property type="term" value="C:fungal-type vacuole membrane"/>
    <property type="evidence" value="ECO:0007669"/>
    <property type="project" value="TreeGrafter"/>
</dbReference>
<dbReference type="InterPro" id="IPR024260">
    <property type="entry name" value="Vac7"/>
</dbReference>
<evidence type="ECO:0000256" key="1">
    <source>
        <dbReference type="SAM" id="MobiDB-lite"/>
    </source>
</evidence>
<feature type="compositionally biased region" description="Polar residues" evidence="1">
    <location>
        <begin position="458"/>
        <end position="467"/>
    </location>
</feature>
<keyword evidence="2" id="KW-0472">Membrane</keyword>
<evidence type="ECO:0000313" key="3">
    <source>
        <dbReference type="EMBL" id="PSK56736.1"/>
    </source>
</evidence>
<feature type="compositionally biased region" description="Polar residues" evidence="1">
    <location>
        <begin position="146"/>
        <end position="175"/>
    </location>
</feature>
<dbReference type="GO" id="GO:0070772">
    <property type="term" value="C:PAS complex"/>
    <property type="evidence" value="ECO:0007669"/>
    <property type="project" value="TreeGrafter"/>
</dbReference>
<organism evidence="3 4">
    <name type="scientific">Elsinoe australis</name>
    <dbReference type="NCBI Taxonomy" id="40998"/>
    <lineage>
        <taxon>Eukaryota</taxon>
        <taxon>Fungi</taxon>
        <taxon>Dikarya</taxon>
        <taxon>Ascomycota</taxon>
        <taxon>Pezizomycotina</taxon>
        <taxon>Dothideomycetes</taxon>
        <taxon>Dothideomycetidae</taxon>
        <taxon>Myriangiales</taxon>
        <taxon>Elsinoaceae</taxon>
        <taxon>Elsinoe</taxon>
    </lineage>
</organism>
<keyword evidence="2" id="KW-0812">Transmembrane</keyword>
<feature type="compositionally biased region" description="Polar residues" evidence="1">
    <location>
        <begin position="347"/>
        <end position="366"/>
    </location>
</feature>
<feature type="region of interest" description="Disordered" evidence="1">
    <location>
        <begin position="491"/>
        <end position="596"/>
    </location>
</feature>
<keyword evidence="4" id="KW-1185">Reference proteome</keyword>
<dbReference type="PANTHER" id="PTHR28258">
    <property type="entry name" value="VACUOLAR SEGREGATION PROTEIN 7"/>
    <property type="match status" value="1"/>
</dbReference>
<gene>
    <name evidence="3" type="ORF">B9Z65_6360</name>
</gene>
<feature type="region of interest" description="Disordered" evidence="1">
    <location>
        <begin position="1"/>
        <end position="475"/>
    </location>
</feature>
<dbReference type="STRING" id="40998.A0A2P8A8F0"/>
<feature type="compositionally biased region" description="Basic and acidic residues" evidence="1">
    <location>
        <begin position="308"/>
        <end position="321"/>
    </location>
</feature>
<feature type="compositionally biased region" description="Basic and acidic residues" evidence="1">
    <location>
        <begin position="282"/>
        <end position="299"/>
    </location>
</feature>
<feature type="compositionally biased region" description="Low complexity" evidence="1">
    <location>
        <begin position="113"/>
        <end position="137"/>
    </location>
</feature>
<dbReference type="Proteomes" id="UP000243723">
    <property type="component" value="Unassembled WGS sequence"/>
</dbReference>
<dbReference type="GO" id="GO:1903778">
    <property type="term" value="P:protein localization to vacuolar membrane"/>
    <property type="evidence" value="ECO:0007669"/>
    <property type="project" value="TreeGrafter"/>
</dbReference>
<feature type="region of interest" description="Disordered" evidence="1">
    <location>
        <begin position="760"/>
        <end position="784"/>
    </location>
</feature>
<accession>A0A2P8A8F0</accession>
<feature type="compositionally biased region" description="Basic and acidic residues" evidence="1">
    <location>
        <begin position="769"/>
        <end position="778"/>
    </location>
</feature>
<feature type="compositionally biased region" description="Polar residues" evidence="1">
    <location>
        <begin position="323"/>
        <end position="336"/>
    </location>
</feature>
<feature type="transmembrane region" description="Helical" evidence="2">
    <location>
        <begin position="652"/>
        <end position="678"/>
    </location>
</feature>
<dbReference type="Pfam" id="PF12751">
    <property type="entry name" value="Vac7"/>
    <property type="match status" value="1"/>
</dbReference>
<evidence type="ECO:0000256" key="2">
    <source>
        <dbReference type="SAM" id="Phobius"/>
    </source>
</evidence>
<sequence>MEAGREDTQSAPSQPKTLDPVQTPQRPPHSPRDPSSALRRNGSNSQVPTVRKQPSTNLVPSLPPSVTASPQTSRNTSPIRPSVRPQETPQNTAQRAAGIRSRKNSHDASPIRPTSTQSTSSAPPSAAAIQRALSAASVPQLHPGSGSVTDAVSKLPRTSRTVPATEAQTPVSPSFSPRVKSPGPSAPSSRRNSLPRKSDYGNAPPITVQNSTPPNTAVPDLKSLDGSSDSQLVQTPKIPSRGPSGPKSSLETVQEATPPASSVLGESTDQSFYSMNSSQTKSSDDDRASNGTTKKDDGQTKSGESDGDGNKSDGKAKKEPLTIDQNKAKQVSSKSAPATGRAKQVDANRNMTVETETVASIPQSALSADRAAGQRGDIGGSIRLKPSNETIRPRKERKKATRKAPSVHNGTASSKADIFEARVASQVDEANSSDSDETFVYESNPPEPQLRSNRNHSRTPSVTSIHSQSERRLNLRGYENHRVAGKRSMKFSNNPYNVLDSPTDDSHSGTGMGTIRAHHPRNISRFGRTIGSNSSLYGGGPNNNGNDADSPFTQASKLRANLAGHNHGQRQSSRPNTPSQQPKSAPAAQHRFGPWRKDGLGLRQYDFDDAGEDGSDERTPLVGTVRTPRRYARRRGDHRESGGIYNLRQNSWMSRFGGCLLGFVVVAFIIVGAAGVLFMSNKALEEVRVERIQNVLASEQEIMLDLVVGAVNPNLLGVGVTEMDLNVFAKSKYVATTSRESVPGPTATGTIGPTALRRREIKRRGQPWQDKDGRWHSGDDDDSLEGDSQTMLLGRVFKFDQGLYFEGSPSKRHAHFSTGEFRLAKPGNKTESGGSARWERVLGYPFELILRGVLRYQLPVSNRDMSAAIRGSVVVHPEEGLDKEGNMRIEPVHEKDHWQWIDHGDVPDPNDAIWETPVAPGD</sequence>
<reference evidence="3 4" key="1">
    <citation type="submission" date="2017-05" db="EMBL/GenBank/DDBJ databases">
        <title>Draft genome sequence of Elsinoe australis.</title>
        <authorList>
            <person name="Cheng Q."/>
        </authorList>
    </citation>
    <scope>NUCLEOTIDE SEQUENCE [LARGE SCALE GENOMIC DNA]</scope>
    <source>
        <strain evidence="3 4">NL1</strain>
    </source>
</reference>
<proteinExistence type="predicted"/>
<evidence type="ECO:0000313" key="4">
    <source>
        <dbReference type="Proteomes" id="UP000243723"/>
    </source>
</evidence>
<feature type="compositionally biased region" description="Polar residues" evidence="1">
    <location>
        <begin position="41"/>
        <end position="94"/>
    </location>
</feature>
<feature type="compositionally biased region" description="Polar residues" evidence="1">
    <location>
        <begin position="264"/>
        <end position="281"/>
    </location>
</feature>
<dbReference type="OrthoDB" id="1204at2759"/>
<name>A0A2P8A8F0_9PEZI</name>
<feature type="compositionally biased region" description="Polar residues" evidence="1">
    <location>
        <begin position="225"/>
        <end position="234"/>
    </location>
</feature>
<protein>
    <submittedName>
        <fullName evidence="3">Vacuolar segregation protein 7</fullName>
    </submittedName>
</protein>
<dbReference type="GO" id="GO:0000011">
    <property type="term" value="P:vacuole inheritance"/>
    <property type="evidence" value="ECO:0007669"/>
    <property type="project" value="TreeGrafter"/>
</dbReference>
<keyword evidence="2" id="KW-1133">Transmembrane helix</keyword>
<dbReference type="EMBL" id="NHZQ01000060">
    <property type="protein sequence ID" value="PSK56736.1"/>
    <property type="molecule type" value="Genomic_DNA"/>
</dbReference>
<feature type="compositionally biased region" description="Polar residues" evidence="1">
    <location>
        <begin position="9"/>
        <end position="24"/>
    </location>
</feature>
<comment type="caution">
    <text evidence="3">The sequence shown here is derived from an EMBL/GenBank/DDBJ whole genome shotgun (WGS) entry which is preliminary data.</text>
</comment>
<dbReference type="AlphaFoldDB" id="A0A2P8A8F0"/>
<dbReference type="PANTHER" id="PTHR28258:SF1">
    <property type="entry name" value="VACUOLAR SEGREGATION PROTEIN 7"/>
    <property type="match status" value="1"/>
</dbReference>
<feature type="compositionally biased region" description="Polar residues" evidence="1">
    <location>
        <begin position="246"/>
        <end position="255"/>
    </location>
</feature>
<feature type="compositionally biased region" description="Polar residues" evidence="1">
    <location>
        <begin position="569"/>
        <end position="583"/>
    </location>
</feature>
<dbReference type="GO" id="GO:0010513">
    <property type="term" value="P:positive regulation of phosphatidylinositol biosynthetic process"/>
    <property type="evidence" value="ECO:0007669"/>
    <property type="project" value="TreeGrafter"/>
</dbReference>